<keyword evidence="10" id="KW-1185">Reference proteome</keyword>
<dbReference type="GO" id="GO:0005634">
    <property type="term" value="C:nucleus"/>
    <property type="evidence" value="ECO:0007669"/>
    <property type="project" value="UniProtKB-SubCell"/>
</dbReference>
<evidence type="ECO:0000313" key="10">
    <source>
        <dbReference type="Proteomes" id="UP000191285"/>
    </source>
</evidence>
<dbReference type="GO" id="GO:0000976">
    <property type="term" value="F:transcription cis-regulatory region binding"/>
    <property type="evidence" value="ECO:0007669"/>
    <property type="project" value="TreeGrafter"/>
</dbReference>
<evidence type="ECO:0000256" key="1">
    <source>
        <dbReference type="ARBA" id="ARBA00004123"/>
    </source>
</evidence>
<dbReference type="InterPro" id="IPR036864">
    <property type="entry name" value="Zn2-C6_fun-type_DNA-bd_sf"/>
</dbReference>
<proteinExistence type="predicted"/>
<dbReference type="EMBL" id="MLKD01000005">
    <property type="protein sequence ID" value="OQE26794.1"/>
    <property type="molecule type" value="Genomic_DNA"/>
</dbReference>
<evidence type="ECO:0000256" key="7">
    <source>
        <dbReference type="SAM" id="MobiDB-lite"/>
    </source>
</evidence>
<dbReference type="PROSITE" id="PS00463">
    <property type="entry name" value="ZN2_CY6_FUNGAL_1"/>
    <property type="match status" value="1"/>
</dbReference>
<reference evidence="10" key="1">
    <citation type="journal article" date="2017" name="Nat. Microbiol.">
        <title>Global analysis of biosynthetic gene clusters reveals vast potential of secondary metabolite production in Penicillium species.</title>
        <authorList>
            <person name="Nielsen J.C."/>
            <person name="Grijseels S."/>
            <person name="Prigent S."/>
            <person name="Ji B."/>
            <person name="Dainat J."/>
            <person name="Nielsen K.F."/>
            <person name="Frisvad J.C."/>
            <person name="Workman M."/>
            <person name="Nielsen J."/>
        </authorList>
    </citation>
    <scope>NUCLEOTIDE SEQUENCE [LARGE SCALE GENOMIC DNA]</scope>
    <source>
        <strain evidence="10">IBT 24891</strain>
    </source>
</reference>
<gene>
    <name evidence="9" type="ORF">PENSTE_c005G05566</name>
</gene>
<dbReference type="PROSITE" id="PS50048">
    <property type="entry name" value="ZN2_CY6_FUNGAL_2"/>
    <property type="match status" value="1"/>
</dbReference>
<feature type="domain" description="Zn(2)-C6 fungal-type" evidence="8">
    <location>
        <begin position="19"/>
        <end position="51"/>
    </location>
</feature>
<evidence type="ECO:0000256" key="4">
    <source>
        <dbReference type="ARBA" id="ARBA00023125"/>
    </source>
</evidence>
<dbReference type="InterPro" id="IPR007219">
    <property type="entry name" value="XnlR_reg_dom"/>
</dbReference>
<dbReference type="OrthoDB" id="4454541at2759"/>
<dbReference type="CDD" id="cd00067">
    <property type="entry name" value="GAL4"/>
    <property type="match status" value="1"/>
</dbReference>
<dbReference type="STRING" id="303698.A0A1V6TLD4"/>
<keyword evidence="6" id="KW-0539">Nucleus</keyword>
<keyword evidence="4" id="KW-0238">DNA-binding</keyword>
<dbReference type="Pfam" id="PF04082">
    <property type="entry name" value="Fungal_trans"/>
    <property type="match status" value="1"/>
</dbReference>
<keyword evidence="2" id="KW-0479">Metal-binding</keyword>
<dbReference type="InterPro" id="IPR001138">
    <property type="entry name" value="Zn2Cys6_DnaBD"/>
</dbReference>
<accession>A0A1V6TLD4</accession>
<dbReference type="PANTHER" id="PTHR31845:SF17">
    <property type="entry name" value="ZN(II)2CYS6 TRANSCRIPTION FACTOR (EUROFUNG)"/>
    <property type="match status" value="1"/>
</dbReference>
<dbReference type="GO" id="GO:0008270">
    <property type="term" value="F:zinc ion binding"/>
    <property type="evidence" value="ECO:0007669"/>
    <property type="project" value="InterPro"/>
</dbReference>
<dbReference type="GO" id="GO:0000981">
    <property type="term" value="F:DNA-binding transcription factor activity, RNA polymerase II-specific"/>
    <property type="evidence" value="ECO:0007669"/>
    <property type="project" value="InterPro"/>
</dbReference>
<evidence type="ECO:0000256" key="5">
    <source>
        <dbReference type="ARBA" id="ARBA00023163"/>
    </source>
</evidence>
<dbReference type="PANTHER" id="PTHR31845">
    <property type="entry name" value="FINGER DOMAIN PROTEIN, PUTATIVE-RELATED"/>
    <property type="match status" value="1"/>
</dbReference>
<evidence type="ECO:0000259" key="8">
    <source>
        <dbReference type="PROSITE" id="PS50048"/>
    </source>
</evidence>
<feature type="compositionally biased region" description="Low complexity" evidence="7">
    <location>
        <begin position="193"/>
        <end position="204"/>
    </location>
</feature>
<name>A0A1V6TLD4_9EURO</name>
<dbReference type="GO" id="GO:0006351">
    <property type="term" value="P:DNA-templated transcription"/>
    <property type="evidence" value="ECO:0007669"/>
    <property type="project" value="InterPro"/>
</dbReference>
<keyword evidence="3" id="KW-0805">Transcription regulation</keyword>
<sequence length="706" mass="78918">MSTHSPSARFLPIGRTGHACVQCRHRKQKCGGFTCGIKCQPCTNRKVNCSFEEEIKDPRHNPYLRIRSSISPSIRRGRSYSEQPEQAVANDSDLMTQISSLNSTNCDDVPSSFLPEFDGGGDSREEELQTQVERLRSRLADLEQRFTKGQTNATGSIHNSQTLASSPFQTPSKLNQLRLSNPSPTHTPINIRSISSSDTHSLSSPQGPITTDGPLKTLNSFHEDESTKAYPGSYFSSCHPNAPFLDVGYDSNIENVRLNSTLLFLSILAIGARFWSASSRTACWLHPRYASLVRLLDAELMRVTLRPRPDDQRLETVQALLLCAHWMPLDASDTVKRYSSRFSESGAWQCLGLAIRWATSLALERSCHLSFQQPQTATRLEFRRFRTMLYLVESDHYLALSARRPSYLNPAPLKEALEVFLRGNYVQNTDIRLAALFKVACAAHYTGCRPSTIESVEAFDKDVQLIERHFLSSLGDRSIDVLSQHFPFTSLRWYRLSYVCAFLDSTDVSQRTGEALTWAIEWASQILFHLSRPCYPAVDGVSRIPIQLEPDPSIVDVMSFAIDHYFVVIAYASFVLVNSWLSNLMDFNLRPHIGRSDEVLSETASGSLLFRLVHVAARTLEAASPSEGHLARRYVPLLHGMAGLISSSDAQVQNLNCEHVGIQTGPSLPSEQQIQSNLGGDLWEMWQQAGLEPIVWPGSVDGVFDT</sequence>
<dbReference type="AlphaFoldDB" id="A0A1V6TLD4"/>
<comment type="subcellular location">
    <subcellularLocation>
        <location evidence="1">Nucleus</location>
    </subcellularLocation>
</comment>
<comment type="caution">
    <text evidence="9">The sequence shown here is derived from an EMBL/GenBank/DDBJ whole genome shotgun (WGS) entry which is preliminary data.</text>
</comment>
<dbReference type="CDD" id="cd12148">
    <property type="entry name" value="fungal_TF_MHR"/>
    <property type="match status" value="1"/>
</dbReference>
<feature type="region of interest" description="Disordered" evidence="7">
    <location>
        <begin position="148"/>
        <end position="214"/>
    </location>
</feature>
<dbReference type="InterPro" id="IPR051089">
    <property type="entry name" value="prtT"/>
</dbReference>
<feature type="region of interest" description="Disordered" evidence="7">
    <location>
        <begin position="101"/>
        <end position="129"/>
    </location>
</feature>
<dbReference type="Gene3D" id="4.10.240.10">
    <property type="entry name" value="Zn(2)-C6 fungal-type DNA-binding domain"/>
    <property type="match status" value="1"/>
</dbReference>
<organism evidence="9 10">
    <name type="scientific">Penicillium steckii</name>
    <dbReference type="NCBI Taxonomy" id="303698"/>
    <lineage>
        <taxon>Eukaryota</taxon>
        <taxon>Fungi</taxon>
        <taxon>Dikarya</taxon>
        <taxon>Ascomycota</taxon>
        <taxon>Pezizomycotina</taxon>
        <taxon>Eurotiomycetes</taxon>
        <taxon>Eurotiomycetidae</taxon>
        <taxon>Eurotiales</taxon>
        <taxon>Aspergillaceae</taxon>
        <taxon>Penicillium</taxon>
    </lineage>
</organism>
<dbReference type="SMART" id="SM00066">
    <property type="entry name" value="GAL4"/>
    <property type="match status" value="1"/>
</dbReference>
<dbReference type="Proteomes" id="UP000191285">
    <property type="component" value="Unassembled WGS sequence"/>
</dbReference>
<evidence type="ECO:0000256" key="6">
    <source>
        <dbReference type="ARBA" id="ARBA00023242"/>
    </source>
</evidence>
<evidence type="ECO:0000256" key="3">
    <source>
        <dbReference type="ARBA" id="ARBA00023015"/>
    </source>
</evidence>
<evidence type="ECO:0000313" key="9">
    <source>
        <dbReference type="EMBL" id="OQE26794.1"/>
    </source>
</evidence>
<evidence type="ECO:0000256" key="2">
    <source>
        <dbReference type="ARBA" id="ARBA00022723"/>
    </source>
</evidence>
<dbReference type="SUPFAM" id="SSF57701">
    <property type="entry name" value="Zn2/Cys6 DNA-binding domain"/>
    <property type="match status" value="1"/>
</dbReference>
<protein>
    <recommendedName>
        <fullName evidence="8">Zn(2)-C6 fungal-type domain-containing protein</fullName>
    </recommendedName>
</protein>
<feature type="compositionally biased region" description="Polar residues" evidence="7">
    <location>
        <begin position="148"/>
        <end position="192"/>
    </location>
</feature>
<keyword evidence="5" id="KW-0804">Transcription</keyword>